<proteinExistence type="predicted"/>
<dbReference type="SUPFAM" id="SSF55961">
    <property type="entry name" value="Bet v1-like"/>
    <property type="match status" value="1"/>
</dbReference>
<evidence type="ECO:0000313" key="1">
    <source>
        <dbReference type="EMBL" id="MUG70747.1"/>
    </source>
</evidence>
<dbReference type="InterPro" id="IPR023393">
    <property type="entry name" value="START-like_dom_sf"/>
</dbReference>
<organism evidence="1 2">
    <name type="scientific">Paenibacillus validus</name>
    <dbReference type="NCBI Taxonomy" id="44253"/>
    <lineage>
        <taxon>Bacteria</taxon>
        <taxon>Bacillati</taxon>
        <taxon>Bacillota</taxon>
        <taxon>Bacilli</taxon>
        <taxon>Bacillales</taxon>
        <taxon>Paenibacillaceae</taxon>
        <taxon>Paenibacillus</taxon>
    </lineage>
</organism>
<sequence>MTSVQKTKTISVTVDRGPGEVYEFIANPEHLPQWAPGFCRSVRRAEEEWIAETPDGPMTIHFVPGNEFGVLDHYVSPAPGQLILNPMRVIPNGPGCEVLFTVFQQPGMSDEQFTTDIRLVENDLQTLKGVLERLL</sequence>
<protein>
    <submittedName>
        <fullName evidence="1">SRPBCC family protein</fullName>
    </submittedName>
</protein>
<evidence type="ECO:0000313" key="2">
    <source>
        <dbReference type="Proteomes" id="UP000450917"/>
    </source>
</evidence>
<dbReference type="AlphaFoldDB" id="A0A7X3CRZ0"/>
<dbReference type="Proteomes" id="UP000450917">
    <property type="component" value="Unassembled WGS sequence"/>
</dbReference>
<comment type="caution">
    <text evidence="1">The sequence shown here is derived from an EMBL/GenBank/DDBJ whole genome shotgun (WGS) entry which is preliminary data.</text>
</comment>
<dbReference type="Gene3D" id="3.30.530.20">
    <property type="match status" value="1"/>
</dbReference>
<keyword evidence="2" id="KW-1185">Reference proteome</keyword>
<gene>
    <name evidence="1" type="ORF">GNP93_08640</name>
</gene>
<accession>A0A7X3CRZ0</accession>
<reference evidence="1 2" key="1">
    <citation type="submission" date="2019-11" db="EMBL/GenBank/DDBJ databases">
        <title>Draft genome sequences of five Paenibacillus species of dairy origin.</title>
        <authorList>
            <person name="Olajide A.M."/>
            <person name="Chen S."/>
            <person name="Lapointe G."/>
        </authorList>
    </citation>
    <scope>NUCLEOTIDE SEQUENCE [LARGE SCALE GENOMIC DNA]</scope>
    <source>
        <strain evidence="1 2">2CS3</strain>
    </source>
</reference>
<dbReference type="RefSeq" id="WP_155614464.1">
    <property type="nucleotide sequence ID" value="NZ_WNZX01000005.1"/>
</dbReference>
<name>A0A7X3CRZ0_9BACL</name>
<dbReference type="EMBL" id="WNZX01000005">
    <property type="protein sequence ID" value="MUG70747.1"/>
    <property type="molecule type" value="Genomic_DNA"/>
</dbReference>